<sequence>MVVDVLLVGSGGREHSLAWKLKQSPRLGKLYIAPGNGGTRLVGENVPIEAMEFEKLAQFAEERKIGLTVCSVDNPLADGIVDFFQFRGLRIWGPTKAAAQIEWSKAFAKQLMRDASIPTADFAVFTNHDEALRYVHEKGVPIVVKASGLALGKGVAICRTVREAEVALKEIMLDRVFKDSGTEVVIEKYIEGQEVSVHALSDGKTYAMFPVSQDHKTIGEGDTGKNTGGMGVVAPLPWVDADMMRDIEERVVRPTLDALSAHGSKYSGVLYPGLMMSGGMPRVLEYNARFGDPECQVYMRLLKSDILDLFEACVDGTLDKQKLEWNSGFAVNIVLASGGYPDEYKKGFPISGVEEAEKISGVVVFHAGTQIMDVGHPYIATSGGRVLGVSAVGDTLKEALDQAYEAVDKVHFEGKYYRRDIGTKALSQ</sequence>
<dbReference type="InterPro" id="IPR016185">
    <property type="entry name" value="PreATP-grasp_dom_sf"/>
</dbReference>
<dbReference type="FunFam" id="3.90.600.10:FF:000001">
    <property type="entry name" value="Trifunctional purine biosynthetic protein adenosine-3"/>
    <property type="match status" value="1"/>
</dbReference>
<dbReference type="GO" id="GO:0046872">
    <property type="term" value="F:metal ion binding"/>
    <property type="evidence" value="ECO:0007669"/>
    <property type="project" value="InterPro"/>
</dbReference>
<dbReference type="InterPro" id="IPR020561">
    <property type="entry name" value="PRibGlycinamid_synth_ATP-grasp"/>
</dbReference>
<dbReference type="Pfam" id="PF02844">
    <property type="entry name" value="GARS_N"/>
    <property type="match status" value="1"/>
</dbReference>
<dbReference type="EC" id="6.3.4.13" evidence="4 12"/>
<keyword evidence="6 13" id="KW-0547">Nucleotide-binding</keyword>
<comment type="pathway">
    <text evidence="3 12">Purine metabolism; IMP biosynthesis via de novo pathway; N(1)-(5-phospho-D-ribosyl)glycinamide from 5-phospho-alpha-D-ribose 1-diphosphate: step 2/2.</text>
</comment>
<proteinExistence type="inferred from homology"/>
<dbReference type="GO" id="GO:0004637">
    <property type="term" value="F:phosphoribosylamine-glycine ligase activity"/>
    <property type="evidence" value="ECO:0007669"/>
    <property type="project" value="UniProtKB-UniRule"/>
</dbReference>
<evidence type="ECO:0000313" key="15">
    <source>
        <dbReference type="EMBL" id="OGG80276.1"/>
    </source>
</evidence>
<accession>A0A1F6F347</accession>
<evidence type="ECO:0000256" key="11">
    <source>
        <dbReference type="ARBA" id="ARBA00042864"/>
    </source>
</evidence>
<keyword evidence="5 12" id="KW-0436">Ligase</keyword>
<dbReference type="InterPro" id="IPR037123">
    <property type="entry name" value="PRibGlycinamide_synth_C_sf"/>
</dbReference>
<dbReference type="UniPathway" id="UPA00074">
    <property type="reaction ID" value="UER00125"/>
</dbReference>
<organism evidence="15 16">
    <name type="scientific">Candidatus Kaiserbacteria bacterium RIFCSPLOWO2_01_FULL_54_13</name>
    <dbReference type="NCBI Taxonomy" id="1798512"/>
    <lineage>
        <taxon>Bacteria</taxon>
        <taxon>Candidatus Kaiseribacteriota</taxon>
    </lineage>
</organism>
<dbReference type="Pfam" id="PF01071">
    <property type="entry name" value="GARS_A"/>
    <property type="match status" value="1"/>
</dbReference>
<dbReference type="SUPFAM" id="SSF51246">
    <property type="entry name" value="Rudiment single hybrid motif"/>
    <property type="match status" value="1"/>
</dbReference>
<evidence type="ECO:0000256" key="13">
    <source>
        <dbReference type="PROSITE-ProRule" id="PRU00409"/>
    </source>
</evidence>
<comment type="cofactor">
    <cofactor evidence="1">
        <name>Mn(2+)</name>
        <dbReference type="ChEBI" id="CHEBI:29035"/>
    </cofactor>
</comment>
<evidence type="ECO:0000256" key="3">
    <source>
        <dbReference type="ARBA" id="ARBA00005174"/>
    </source>
</evidence>
<name>A0A1F6F347_9BACT</name>
<comment type="similarity">
    <text evidence="9 12">Belongs to the GARS family.</text>
</comment>
<dbReference type="PANTHER" id="PTHR43472:SF1">
    <property type="entry name" value="PHOSPHORIBOSYLAMINE--GLYCINE LIGASE, CHLOROPLASTIC"/>
    <property type="match status" value="1"/>
</dbReference>
<dbReference type="SUPFAM" id="SSF56059">
    <property type="entry name" value="Glutathione synthetase ATP-binding domain-like"/>
    <property type="match status" value="1"/>
</dbReference>
<dbReference type="Gene3D" id="3.30.470.20">
    <property type="entry name" value="ATP-grasp fold, B domain"/>
    <property type="match status" value="1"/>
</dbReference>
<evidence type="ECO:0000256" key="10">
    <source>
        <dbReference type="ARBA" id="ARBA00042242"/>
    </source>
</evidence>
<protein>
    <recommendedName>
        <fullName evidence="4 12">Phosphoribosylamine--glycine ligase</fullName>
        <ecNumber evidence="4 12">6.3.4.13</ecNumber>
    </recommendedName>
    <alternativeName>
        <fullName evidence="12">GARS</fullName>
    </alternativeName>
    <alternativeName>
        <fullName evidence="10 12">Glycinamide ribonucleotide synthetase</fullName>
    </alternativeName>
    <alternativeName>
        <fullName evidence="11 12">Phosphoribosylglycinamide synthetase</fullName>
    </alternativeName>
</protein>
<evidence type="ECO:0000256" key="6">
    <source>
        <dbReference type="ARBA" id="ARBA00022741"/>
    </source>
</evidence>
<dbReference type="Pfam" id="PF02843">
    <property type="entry name" value="GARS_C"/>
    <property type="match status" value="1"/>
</dbReference>
<dbReference type="InterPro" id="IPR020560">
    <property type="entry name" value="PRibGlycinamide_synth_C-dom"/>
</dbReference>
<evidence type="ECO:0000313" key="16">
    <source>
        <dbReference type="Proteomes" id="UP000177372"/>
    </source>
</evidence>
<dbReference type="GO" id="GO:0005524">
    <property type="term" value="F:ATP binding"/>
    <property type="evidence" value="ECO:0007669"/>
    <property type="project" value="UniProtKB-UniRule"/>
</dbReference>
<dbReference type="Gene3D" id="3.30.1490.20">
    <property type="entry name" value="ATP-grasp fold, A domain"/>
    <property type="match status" value="1"/>
</dbReference>
<dbReference type="InterPro" id="IPR011761">
    <property type="entry name" value="ATP-grasp"/>
</dbReference>
<feature type="domain" description="ATP-grasp" evidence="14">
    <location>
        <begin position="109"/>
        <end position="315"/>
    </location>
</feature>
<dbReference type="EMBL" id="MFLZ01000010">
    <property type="protein sequence ID" value="OGG80276.1"/>
    <property type="molecule type" value="Genomic_DNA"/>
</dbReference>
<comment type="cofactor">
    <cofactor evidence="2">
        <name>Mg(2+)</name>
        <dbReference type="ChEBI" id="CHEBI:18420"/>
    </cofactor>
</comment>
<evidence type="ECO:0000256" key="5">
    <source>
        <dbReference type="ARBA" id="ARBA00022598"/>
    </source>
</evidence>
<dbReference type="InterPro" id="IPR011054">
    <property type="entry name" value="Rudment_hybrid_motif"/>
</dbReference>
<dbReference type="HAMAP" id="MF_00138">
    <property type="entry name" value="GARS"/>
    <property type="match status" value="1"/>
</dbReference>
<dbReference type="SMART" id="SM01210">
    <property type="entry name" value="GARS_C"/>
    <property type="match status" value="1"/>
</dbReference>
<dbReference type="STRING" id="1798512.A3A39_03310"/>
<dbReference type="Gene3D" id="3.90.600.10">
    <property type="entry name" value="Phosphoribosylglycinamide synthetase, C-terminal domain"/>
    <property type="match status" value="1"/>
</dbReference>
<reference evidence="15 16" key="1">
    <citation type="journal article" date="2016" name="Nat. Commun.">
        <title>Thousands of microbial genomes shed light on interconnected biogeochemical processes in an aquifer system.</title>
        <authorList>
            <person name="Anantharaman K."/>
            <person name="Brown C.T."/>
            <person name="Hug L.A."/>
            <person name="Sharon I."/>
            <person name="Castelle C.J."/>
            <person name="Probst A.J."/>
            <person name="Thomas B.C."/>
            <person name="Singh A."/>
            <person name="Wilkins M.J."/>
            <person name="Karaoz U."/>
            <person name="Brodie E.L."/>
            <person name="Williams K.H."/>
            <person name="Hubbard S.S."/>
            <person name="Banfield J.F."/>
        </authorList>
    </citation>
    <scope>NUCLEOTIDE SEQUENCE [LARGE SCALE GENOMIC DNA]</scope>
</reference>
<dbReference type="AlphaFoldDB" id="A0A1F6F347"/>
<evidence type="ECO:0000256" key="7">
    <source>
        <dbReference type="ARBA" id="ARBA00022755"/>
    </source>
</evidence>
<comment type="caution">
    <text evidence="15">The sequence shown here is derived from an EMBL/GenBank/DDBJ whole genome shotgun (WGS) entry which is preliminary data.</text>
</comment>
<evidence type="ECO:0000256" key="9">
    <source>
        <dbReference type="ARBA" id="ARBA00038345"/>
    </source>
</evidence>
<keyword evidence="7 12" id="KW-0658">Purine biosynthesis</keyword>
<gene>
    <name evidence="12" type="primary">purD</name>
    <name evidence="15" type="ORF">A3A39_03310</name>
</gene>
<comment type="catalytic activity">
    <reaction evidence="12">
        <text>5-phospho-beta-D-ribosylamine + glycine + ATP = N(1)-(5-phospho-beta-D-ribosyl)glycinamide + ADP + phosphate + H(+)</text>
        <dbReference type="Rhea" id="RHEA:17453"/>
        <dbReference type="ChEBI" id="CHEBI:15378"/>
        <dbReference type="ChEBI" id="CHEBI:30616"/>
        <dbReference type="ChEBI" id="CHEBI:43474"/>
        <dbReference type="ChEBI" id="CHEBI:57305"/>
        <dbReference type="ChEBI" id="CHEBI:58681"/>
        <dbReference type="ChEBI" id="CHEBI:143788"/>
        <dbReference type="ChEBI" id="CHEBI:456216"/>
        <dbReference type="EC" id="6.3.4.13"/>
    </reaction>
</comment>
<dbReference type="InterPro" id="IPR020559">
    <property type="entry name" value="PRibGlycinamide_synth_CS"/>
</dbReference>
<dbReference type="GO" id="GO:0009113">
    <property type="term" value="P:purine nucleobase biosynthetic process"/>
    <property type="evidence" value="ECO:0007669"/>
    <property type="project" value="InterPro"/>
</dbReference>
<dbReference type="GO" id="GO:0006189">
    <property type="term" value="P:'de novo' IMP biosynthetic process"/>
    <property type="evidence" value="ECO:0007669"/>
    <property type="project" value="UniProtKB-UniRule"/>
</dbReference>
<dbReference type="InterPro" id="IPR013815">
    <property type="entry name" value="ATP_grasp_subdomain_1"/>
</dbReference>
<dbReference type="InterPro" id="IPR020562">
    <property type="entry name" value="PRibGlycinamide_synth_N"/>
</dbReference>
<evidence type="ECO:0000256" key="2">
    <source>
        <dbReference type="ARBA" id="ARBA00001946"/>
    </source>
</evidence>
<dbReference type="SMART" id="SM01209">
    <property type="entry name" value="GARS_A"/>
    <property type="match status" value="1"/>
</dbReference>
<dbReference type="SUPFAM" id="SSF52440">
    <property type="entry name" value="PreATP-grasp domain"/>
    <property type="match status" value="1"/>
</dbReference>
<evidence type="ECO:0000256" key="8">
    <source>
        <dbReference type="ARBA" id="ARBA00022840"/>
    </source>
</evidence>
<dbReference type="Gene3D" id="3.40.50.20">
    <property type="match status" value="1"/>
</dbReference>
<dbReference type="Proteomes" id="UP000177372">
    <property type="component" value="Unassembled WGS sequence"/>
</dbReference>
<evidence type="ECO:0000256" key="4">
    <source>
        <dbReference type="ARBA" id="ARBA00013255"/>
    </source>
</evidence>
<dbReference type="InterPro" id="IPR000115">
    <property type="entry name" value="PRibGlycinamide_synth"/>
</dbReference>
<dbReference type="PROSITE" id="PS50975">
    <property type="entry name" value="ATP_GRASP"/>
    <property type="match status" value="1"/>
</dbReference>
<dbReference type="PROSITE" id="PS00184">
    <property type="entry name" value="GARS"/>
    <property type="match status" value="1"/>
</dbReference>
<dbReference type="PANTHER" id="PTHR43472">
    <property type="entry name" value="PHOSPHORIBOSYLAMINE--GLYCINE LIGASE"/>
    <property type="match status" value="1"/>
</dbReference>
<dbReference type="NCBIfam" id="TIGR00877">
    <property type="entry name" value="purD"/>
    <property type="match status" value="1"/>
</dbReference>
<keyword evidence="8 13" id="KW-0067">ATP-binding</keyword>
<evidence type="ECO:0000259" key="14">
    <source>
        <dbReference type="PROSITE" id="PS50975"/>
    </source>
</evidence>
<evidence type="ECO:0000256" key="1">
    <source>
        <dbReference type="ARBA" id="ARBA00001936"/>
    </source>
</evidence>
<evidence type="ECO:0000256" key="12">
    <source>
        <dbReference type="HAMAP-Rule" id="MF_00138"/>
    </source>
</evidence>